<dbReference type="InterPro" id="IPR014001">
    <property type="entry name" value="Helicase_ATP-bd"/>
</dbReference>
<evidence type="ECO:0000313" key="7">
    <source>
        <dbReference type="EMBL" id="QPM69073.1"/>
    </source>
</evidence>
<sequence length="1201" mass="140262">MTSDNTHEKIEINAAISKLLSIVTKQLAQFLEKMLPSLFEDWWNQAVLNSLSFQQKHFVEQNNISSLKELDLDGLLRIFDKNWYEISIKLGLTEKARHFVKKTQLMYNRWSYTTEKDFSLESLYRNLDTLHNFSEIIGPNDDLFKELCLIEENVLANKLIFCNRNEKNGSLSSQDNKLYSEFEPGQIVFLKSNPNVRGAVISIIPSMPENRIKVFVDNEVQTFYASQLHAESIYENEYVFFSCEEFQSYLTALHIRYPGVSTLYSLNAARIDFIPYQFRPVLRFIRSDRPRLLIADGVGVGKTIEAGLILRELQARHDIRSILIICPRPLITERKWQNEMKRFDERFSHLDGRTLRYCIQEMDLEGVWPEEYHKAIIPYSLFDEALLYGSNPSDKRKRKKGLLDLDPPPRFDLVIVDEAHHIRNQNTFSHKAVRFFCDYAGAVVFLTATPIQLGSQDLFVLLNALRPDLIIDQESYEHMAEPNPFINKAVSLVRTRENEWPAKTLEALVQAANTNWGKAILRHNPEFTRICSRLTEGNINDNERIHLVTEIENLYTFAGIINRTRRRDIGDFTMRKPETVAVEFTPAQKNLHDELLQLQAEIFSRLHGDVNIKFMMTTIRRQAASCIFGLVPFLEDILNCHIDELLWDEADDTETIPKNDVVIPIQMQIQTLLNRARLLDPYDPKLEALYNVIRDKQNLYNNKLMLFSSFRHTLHYLYKNLVKKGFRVGMVHGDTPEEERVSLRNRFEKPREEADSLDLLLFSEVGCEGLDYQFCDCIVNYDLPWNPMRVEQRIGRIDRKGQKSETVTIINMVTPGTVDADIYERCLLRIGVFNNALGSCEEILGEITREIKNIAENYILNTEERRSKLQQLADNKIRLIQEQESLEERQMELFGIHFPEDKFRKEIEEATSYWLSPKSIYRLVDCYLKQTCGKEQDYILGEKPLKTLRLSQDARNKLLHDFQRLPKQNTIQYREWMKWLKEGNPHLIITFESDCALHNHNATFIMPHHPLVKQAANTFDAKQRVITKLKVQINDVPTGQYEFAIYQWRFHGIKEDLVLCPVAKSELIKPHLTQLLEKAKDFTVEIQDIINIPVWNELDEQHYKLWSEARDKHRQQTQELAEYRRESLSTSHRSRLMLLEEQLKSASDEKIKRMRQSQILAAEADYERHIQDIDIAVRKADIIADLVAIGILFIEGGNNIV</sequence>
<dbReference type="InterPro" id="IPR041650">
    <property type="entry name" value="HEPN_Swt1"/>
</dbReference>
<dbReference type="EC" id="3.6.4.-" evidence="7"/>
<protein>
    <submittedName>
        <fullName evidence="7">RNA polymerase-associated protein RapA</fullName>
        <ecNumber evidence="7">3.6.4.-</ecNumber>
    </submittedName>
</protein>
<dbReference type="InterPro" id="IPR038718">
    <property type="entry name" value="SNF2-like_sf"/>
</dbReference>
<keyword evidence="3" id="KW-0347">Helicase</keyword>
<reference evidence="7 8" key="1">
    <citation type="journal article" date="2021" name="Nat. Commun.">
        <title>Isolation of a member of the candidate phylum Atribacteria reveals a unique cell membrane structure.</title>
        <authorList>
            <person name="Taiki K."/>
            <person name="Nobu M.K."/>
            <person name="Kusada H."/>
            <person name="Meng X.-Y."/>
            <person name="Hosoki N."/>
            <person name="Uematsu K."/>
            <person name="Yoshioka H."/>
            <person name="Kamagata Y."/>
            <person name="Tamaki H."/>
        </authorList>
    </citation>
    <scope>NUCLEOTIDE SEQUENCE [LARGE SCALE GENOMIC DNA]</scope>
    <source>
        <strain evidence="7 8">RT761</strain>
    </source>
</reference>
<dbReference type="CDD" id="cd18793">
    <property type="entry name" value="SF2_C_SNF"/>
    <property type="match status" value="1"/>
</dbReference>
<gene>
    <name evidence="7" type="primary">rapA</name>
    <name evidence="7" type="ORF">RT761_02301</name>
</gene>
<dbReference type="PANTHER" id="PTHR45766:SF6">
    <property type="entry name" value="SWI_SNF-RELATED MATRIX-ASSOCIATED ACTIN-DEPENDENT REGULATOR OF CHROMATIN SUBFAMILY A-LIKE PROTEIN 1"/>
    <property type="match status" value="1"/>
</dbReference>
<dbReference type="InterPro" id="IPR049730">
    <property type="entry name" value="SNF2/RAD54-like_C"/>
</dbReference>
<proteinExistence type="predicted"/>
<dbReference type="Gene3D" id="3.40.50.10810">
    <property type="entry name" value="Tandem AAA-ATPase domain"/>
    <property type="match status" value="1"/>
</dbReference>
<organism evidence="7 8">
    <name type="scientific">Atribacter laminatus</name>
    <dbReference type="NCBI Taxonomy" id="2847778"/>
    <lineage>
        <taxon>Bacteria</taxon>
        <taxon>Pseudomonadati</taxon>
        <taxon>Atribacterota</taxon>
        <taxon>Atribacteria</taxon>
        <taxon>Atribacterales</taxon>
        <taxon>Atribacteraceae</taxon>
        <taxon>Atribacter</taxon>
    </lineage>
</organism>
<feature type="domain" description="Helicase C-terminal" evidence="6">
    <location>
        <begin position="685"/>
        <end position="873"/>
    </location>
</feature>
<dbReference type="SUPFAM" id="SSF52540">
    <property type="entry name" value="P-loop containing nucleoside triphosphate hydrolases"/>
    <property type="match status" value="2"/>
</dbReference>
<evidence type="ECO:0000259" key="5">
    <source>
        <dbReference type="PROSITE" id="PS51192"/>
    </source>
</evidence>
<dbReference type="Pfam" id="PF00271">
    <property type="entry name" value="Helicase_C"/>
    <property type="match status" value="1"/>
</dbReference>
<dbReference type="AlphaFoldDB" id="A0A7T1ANC2"/>
<dbReference type="CDD" id="cd18011">
    <property type="entry name" value="DEXDc_RapA"/>
    <property type="match status" value="1"/>
</dbReference>
<evidence type="ECO:0000256" key="1">
    <source>
        <dbReference type="ARBA" id="ARBA00022741"/>
    </source>
</evidence>
<dbReference type="PANTHER" id="PTHR45766">
    <property type="entry name" value="DNA ANNEALING HELICASE AND ENDONUCLEASE ZRANB3 FAMILY MEMBER"/>
    <property type="match status" value="1"/>
</dbReference>
<keyword evidence="4" id="KW-0067">ATP-binding</keyword>
<dbReference type="EMBL" id="CP065383">
    <property type="protein sequence ID" value="QPM69073.1"/>
    <property type="molecule type" value="Genomic_DNA"/>
</dbReference>
<dbReference type="InterPro" id="IPR001650">
    <property type="entry name" value="Helicase_C-like"/>
</dbReference>
<evidence type="ECO:0000256" key="3">
    <source>
        <dbReference type="ARBA" id="ARBA00022806"/>
    </source>
</evidence>
<dbReference type="Gene3D" id="3.40.50.300">
    <property type="entry name" value="P-loop containing nucleotide triphosphate hydrolases"/>
    <property type="match status" value="1"/>
</dbReference>
<keyword evidence="8" id="KW-1185">Reference proteome</keyword>
<dbReference type="SMART" id="SM00490">
    <property type="entry name" value="HELICc"/>
    <property type="match status" value="1"/>
</dbReference>
<dbReference type="InterPro" id="IPR057342">
    <property type="entry name" value="DEXDc_RapA"/>
</dbReference>
<dbReference type="GO" id="GO:0004386">
    <property type="term" value="F:helicase activity"/>
    <property type="evidence" value="ECO:0007669"/>
    <property type="project" value="UniProtKB-KW"/>
</dbReference>
<dbReference type="RefSeq" id="WP_218111556.1">
    <property type="nucleotide sequence ID" value="NZ_CP065383.1"/>
</dbReference>
<keyword evidence="2 7" id="KW-0378">Hydrolase</keyword>
<dbReference type="Pfam" id="PF18731">
    <property type="entry name" value="HEPN_Swt1"/>
    <property type="match status" value="1"/>
</dbReference>
<dbReference type="GO" id="GO:0016787">
    <property type="term" value="F:hydrolase activity"/>
    <property type="evidence" value="ECO:0007669"/>
    <property type="project" value="UniProtKB-KW"/>
</dbReference>
<evidence type="ECO:0000256" key="2">
    <source>
        <dbReference type="ARBA" id="ARBA00022801"/>
    </source>
</evidence>
<name>A0A7T1ANC2_ATRLM</name>
<accession>A0A7T1ANC2</accession>
<feature type="domain" description="Helicase ATP-binding" evidence="5">
    <location>
        <begin position="283"/>
        <end position="468"/>
    </location>
</feature>
<keyword evidence="1" id="KW-0547">Nucleotide-binding</keyword>
<dbReference type="InterPro" id="IPR000330">
    <property type="entry name" value="SNF2_N"/>
</dbReference>
<dbReference type="PROSITE" id="PS51194">
    <property type="entry name" value="HELICASE_CTER"/>
    <property type="match status" value="1"/>
</dbReference>
<dbReference type="KEGG" id="alam:RT761_02301"/>
<dbReference type="PROSITE" id="PS51192">
    <property type="entry name" value="HELICASE_ATP_BIND_1"/>
    <property type="match status" value="1"/>
</dbReference>
<dbReference type="Proteomes" id="UP000594463">
    <property type="component" value="Chromosome"/>
</dbReference>
<dbReference type="GO" id="GO:0005524">
    <property type="term" value="F:ATP binding"/>
    <property type="evidence" value="ECO:0007669"/>
    <property type="project" value="UniProtKB-KW"/>
</dbReference>
<dbReference type="Pfam" id="PF00176">
    <property type="entry name" value="SNF2-rel_dom"/>
    <property type="match status" value="1"/>
</dbReference>
<evidence type="ECO:0000313" key="8">
    <source>
        <dbReference type="Proteomes" id="UP000594463"/>
    </source>
</evidence>
<evidence type="ECO:0000256" key="4">
    <source>
        <dbReference type="ARBA" id="ARBA00022840"/>
    </source>
</evidence>
<evidence type="ECO:0000259" key="6">
    <source>
        <dbReference type="PROSITE" id="PS51194"/>
    </source>
</evidence>
<dbReference type="InterPro" id="IPR027417">
    <property type="entry name" value="P-loop_NTPase"/>
</dbReference>
<dbReference type="SMART" id="SM00487">
    <property type="entry name" value="DEXDc"/>
    <property type="match status" value="1"/>
</dbReference>